<dbReference type="GO" id="GO:0006433">
    <property type="term" value="P:prolyl-tRNA aminoacylation"/>
    <property type="evidence" value="ECO:0007669"/>
    <property type="project" value="UniProtKB-UniRule"/>
</dbReference>
<evidence type="ECO:0000256" key="2">
    <source>
        <dbReference type="ARBA" id="ARBA00011738"/>
    </source>
</evidence>
<sequence>MRLSKFPLHTAKETPADAEVVSHQLMLRAGYIRKLGAGLYSWLPLGLRTLGKISQIVREEMNAAGALELLMPAVQPAELWQESGRWGVMGDEMLRFKDRHKNDFCYGPTHEEVICHHVKQDFRSYKQLPVNFYQIQTKFRDERRPRFGVMRAREFLMKDAYSFHLDTADLEREYYNMRGAYTRIFTRIGADFRVVKADSGNIGGAMSEEFHILAGSGEDLLAVAEGGTYAANVEAAETRPSGQPRAAASAALEKVSTPGQKTCEQVSKFMNVPLTGKVKLLVVKAAGGGLIGIALRGDHELNEIKAAKHPKIASPFEMAKPEDVQKAFGCEVGYLGPVGCPIPVIADHAAVEFADFVCGANDNDHHYKGANWGRDCAEPETADLRQVCEGDPSPDGKGVIKFYRGIEGGHIFQLGQKYTKAMSLSVLDAQGQAVTPEMGCYGIGVSRMAAAVIEQSHDANGIIWPDAIAPFRVLICPIGMDKSAAVKEAAESLYAALTQAGIEAALDDRGQRPGAMFADADLIGIPHRVVIGDKGLANAQFEYKHRRAASAEMIPATAEAVLEKLR</sequence>
<dbReference type="GO" id="GO:0005524">
    <property type="term" value="F:ATP binding"/>
    <property type="evidence" value="ECO:0007669"/>
    <property type="project" value="UniProtKB-UniRule"/>
</dbReference>
<dbReference type="InterPro" id="IPR002314">
    <property type="entry name" value="aa-tRNA-synt_IIb"/>
</dbReference>
<dbReference type="RefSeq" id="WP_104230555.1">
    <property type="nucleotide sequence ID" value="NZ_PSNW01000006.1"/>
</dbReference>
<proteinExistence type="inferred from homology"/>
<dbReference type="InterPro" id="IPR045864">
    <property type="entry name" value="aa-tRNA-synth_II/BPL/LPL"/>
</dbReference>
<reference evidence="12 13" key="1">
    <citation type="submission" date="2018-02" db="EMBL/GenBank/DDBJ databases">
        <title>Genome sequencing of Solimonas sp. HR-BB.</title>
        <authorList>
            <person name="Lee Y."/>
            <person name="Jeon C.O."/>
        </authorList>
    </citation>
    <scope>NUCLEOTIDE SEQUENCE [LARGE SCALE GENOMIC DNA]</scope>
    <source>
        <strain evidence="12 13">HR-BB</strain>
    </source>
</reference>
<dbReference type="GO" id="GO:0002161">
    <property type="term" value="F:aminoacyl-tRNA deacylase activity"/>
    <property type="evidence" value="ECO:0007669"/>
    <property type="project" value="InterPro"/>
</dbReference>
<dbReference type="InterPro" id="IPR023717">
    <property type="entry name" value="Pro-tRNA-Synthase_IIa_type1"/>
</dbReference>
<keyword evidence="6 10" id="KW-0067">ATP-binding</keyword>
<dbReference type="PANTHER" id="PTHR42753:SF2">
    <property type="entry name" value="PROLINE--TRNA LIGASE"/>
    <property type="match status" value="1"/>
</dbReference>
<dbReference type="CDD" id="cd04334">
    <property type="entry name" value="ProRS-INS"/>
    <property type="match status" value="1"/>
</dbReference>
<dbReference type="CDD" id="cd00861">
    <property type="entry name" value="ProRS_anticodon_short"/>
    <property type="match status" value="1"/>
</dbReference>
<evidence type="ECO:0000313" key="12">
    <source>
        <dbReference type="EMBL" id="PPE73493.1"/>
    </source>
</evidence>
<dbReference type="Pfam" id="PF03129">
    <property type="entry name" value="HGTP_anticodon"/>
    <property type="match status" value="1"/>
</dbReference>
<dbReference type="PANTHER" id="PTHR42753">
    <property type="entry name" value="MITOCHONDRIAL RIBOSOME PROTEIN L39/PROLYL-TRNA LIGASE FAMILY MEMBER"/>
    <property type="match status" value="1"/>
</dbReference>
<keyword evidence="7 10" id="KW-0648">Protein biosynthesis</keyword>
<evidence type="ECO:0000256" key="9">
    <source>
        <dbReference type="ARBA" id="ARBA00047671"/>
    </source>
</evidence>
<dbReference type="SUPFAM" id="SSF55826">
    <property type="entry name" value="YbaK/ProRS associated domain"/>
    <property type="match status" value="1"/>
</dbReference>
<comment type="catalytic activity">
    <reaction evidence="9 10">
        <text>tRNA(Pro) + L-proline + ATP = L-prolyl-tRNA(Pro) + AMP + diphosphate</text>
        <dbReference type="Rhea" id="RHEA:14305"/>
        <dbReference type="Rhea" id="RHEA-COMP:9700"/>
        <dbReference type="Rhea" id="RHEA-COMP:9702"/>
        <dbReference type="ChEBI" id="CHEBI:30616"/>
        <dbReference type="ChEBI" id="CHEBI:33019"/>
        <dbReference type="ChEBI" id="CHEBI:60039"/>
        <dbReference type="ChEBI" id="CHEBI:78442"/>
        <dbReference type="ChEBI" id="CHEBI:78532"/>
        <dbReference type="ChEBI" id="CHEBI:456215"/>
        <dbReference type="EC" id="6.1.1.15"/>
    </reaction>
</comment>
<dbReference type="NCBIfam" id="TIGR00409">
    <property type="entry name" value="proS_fam_II"/>
    <property type="match status" value="1"/>
</dbReference>
<evidence type="ECO:0000256" key="6">
    <source>
        <dbReference type="ARBA" id="ARBA00022840"/>
    </source>
</evidence>
<evidence type="ECO:0000256" key="10">
    <source>
        <dbReference type="HAMAP-Rule" id="MF_01569"/>
    </source>
</evidence>
<dbReference type="PRINTS" id="PR01046">
    <property type="entry name" value="TRNASYNTHPRO"/>
</dbReference>
<feature type="domain" description="Aminoacyl-transfer RNA synthetases class-II family profile" evidence="11">
    <location>
        <begin position="38"/>
        <end position="465"/>
    </location>
</feature>
<comment type="function">
    <text evidence="10">Catalyzes the attachment of proline to tRNA(Pro) in a two-step reaction: proline is first activated by ATP to form Pro-AMP and then transferred to the acceptor end of tRNA(Pro). As ProRS can inadvertently accommodate and process non-cognate amino acids such as alanine and cysteine, to avoid such errors it has two additional distinct editing activities against alanine. One activity is designated as 'pretransfer' editing and involves the tRNA(Pro)-independent hydrolysis of activated Ala-AMP. The other activity is designated 'posttransfer' editing and involves deacylation of mischarged Ala-tRNA(Pro). The misacylated Cys-tRNA(Pro) is not edited by ProRS.</text>
</comment>
<dbReference type="GO" id="GO:0005829">
    <property type="term" value="C:cytosol"/>
    <property type="evidence" value="ECO:0007669"/>
    <property type="project" value="TreeGrafter"/>
</dbReference>
<comment type="caution">
    <text evidence="12">The sequence shown here is derived from an EMBL/GenBank/DDBJ whole genome shotgun (WGS) entry which is preliminary data.</text>
</comment>
<dbReference type="Proteomes" id="UP000238220">
    <property type="component" value="Unassembled WGS sequence"/>
</dbReference>
<protein>
    <recommendedName>
        <fullName evidence="10">Proline--tRNA ligase</fullName>
        <ecNumber evidence="10">6.1.1.15</ecNumber>
    </recommendedName>
    <alternativeName>
        <fullName evidence="10">Prolyl-tRNA synthetase</fullName>
        <shortName evidence="10">ProRS</shortName>
    </alternativeName>
</protein>
<comment type="similarity">
    <text evidence="10">Belongs to the class-II aminoacyl-tRNA synthetase family. ProS type 1 subfamily.</text>
</comment>
<dbReference type="SUPFAM" id="SSF55681">
    <property type="entry name" value="Class II aaRS and biotin synthetases"/>
    <property type="match status" value="1"/>
</dbReference>
<evidence type="ECO:0000256" key="8">
    <source>
        <dbReference type="ARBA" id="ARBA00023146"/>
    </source>
</evidence>
<name>A0A2S5TES1_9GAMM</name>
<dbReference type="Gene3D" id="3.90.960.10">
    <property type="entry name" value="YbaK/aminoacyl-tRNA synthetase-associated domain"/>
    <property type="match status" value="1"/>
</dbReference>
<organism evidence="12 13">
    <name type="scientific">Solimonas fluminis</name>
    <dbReference type="NCBI Taxonomy" id="2086571"/>
    <lineage>
        <taxon>Bacteria</taxon>
        <taxon>Pseudomonadati</taxon>
        <taxon>Pseudomonadota</taxon>
        <taxon>Gammaproteobacteria</taxon>
        <taxon>Nevskiales</taxon>
        <taxon>Nevskiaceae</taxon>
        <taxon>Solimonas</taxon>
    </lineage>
</organism>
<dbReference type="HAMAP" id="MF_01569">
    <property type="entry name" value="Pro_tRNA_synth_type1"/>
    <property type="match status" value="1"/>
</dbReference>
<dbReference type="Gene3D" id="3.30.930.10">
    <property type="entry name" value="Bira Bifunctional Protein, Domain 2"/>
    <property type="match status" value="2"/>
</dbReference>
<comment type="subcellular location">
    <subcellularLocation>
        <location evidence="1 10">Cytoplasm</location>
    </subcellularLocation>
</comment>
<evidence type="ECO:0000256" key="3">
    <source>
        <dbReference type="ARBA" id="ARBA00022490"/>
    </source>
</evidence>
<dbReference type="AlphaFoldDB" id="A0A2S5TES1"/>
<dbReference type="InterPro" id="IPR036754">
    <property type="entry name" value="YbaK/aa-tRNA-synt-asso_dom_sf"/>
</dbReference>
<dbReference type="EMBL" id="PSNW01000006">
    <property type="protein sequence ID" value="PPE73493.1"/>
    <property type="molecule type" value="Genomic_DNA"/>
</dbReference>
<dbReference type="InterPro" id="IPR004154">
    <property type="entry name" value="Anticodon-bd"/>
</dbReference>
<keyword evidence="4 10" id="KW-0436">Ligase</keyword>
<evidence type="ECO:0000256" key="1">
    <source>
        <dbReference type="ARBA" id="ARBA00004496"/>
    </source>
</evidence>
<dbReference type="GO" id="GO:0004827">
    <property type="term" value="F:proline-tRNA ligase activity"/>
    <property type="evidence" value="ECO:0007669"/>
    <property type="project" value="UniProtKB-UniRule"/>
</dbReference>
<keyword evidence="3 10" id="KW-0963">Cytoplasm</keyword>
<keyword evidence="8 10" id="KW-0030">Aminoacyl-tRNA synthetase</keyword>
<comment type="subunit">
    <text evidence="2 10">Homodimer.</text>
</comment>
<dbReference type="InterPro" id="IPR036621">
    <property type="entry name" value="Anticodon-bd_dom_sf"/>
</dbReference>
<dbReference type="InterPro" id="IPR007214">
    <property type="entry name" value="YbaK/aa-tRNA-synth-assoc-dom"/>
</dbReference>
<comment type="domain">
    <text evidence="10">Consists of three domains: the N-terminal catalytic domain, the editing domain and the C-terminal anticodon-binding domain.</text>
</comment>
<dbReference type="InterPro" id="IPR033730">
    <property type="entry name" value="ProRS_core_prok"/>
</dbReference>
<dbReference type="InterPro" id="IPR050062">
    <property type="entry name" value="Pro-tRNA_synthetase"/>
</dbReference>
<dbReference type="EC" id="6.1.1.15" evidence="10"/>
<dbReference type="SUPFAM" id="SSF52954">
    <property type="entry name" value="Class II aaRS ABD-related"/>
    <property type="match status" value="1"/>
</dbReference>
<evidence type="ECO:0000256" key="7">
    <source>
        <dbReference type="ARBA" id="ARBA00022917"/>
    </source>
</evidence>
<dbReference type="InterPro" id="IPR004500">
    <property type="entry name" value="Pro-tRNA-synth_IIa_bac-type"/>
</dbReference>
<dbReference type="InterPro" id="IPR044140">
    <property type="entry name" value="ProRS_anticodon_short"/>
</dbReference>
<evidence type="ECO:0000313" key="13">
    <source>
        <dbReference type="Proteomes" id="UP000238220"/>
    </source>
</evidence>
<dbReference type="InterPro" id="IPR006195">
    <property type="entry name" value="aa-tRNA-synth_II"/>
</dbReference>
<dbReference type="CDD" id="cd00779">
    <property type="entry name" value="ProRS_core_prok"/>
    <property type="match status" value="1"/>
</dbReference>
<dbReference type="PROSITE" id="PS50862">
    <property type="entry name" value="AA_TRNA_LIGASE_II"/>
    <property type="match status" value="1"/>
</dbReference>
<keyword evidence="13" id="KW-1185">Reference proteome</keyword>
<keyword evidence="5 10" id="KW-0547">Nucleotide-binding</keyword>
<evidence type="ECO:0000256" key="5">
    <source>
        <dbReference type="ARBA" id="ARBA00022741"/>
    </source>
</evidence>
<dbReference type="Pfam" id="PF00587">
    <property type="entry name" value="tRNA-synt_2b"/>
    <property type="match status" value="1"/>
</dbReference>
<dbReference type="OrthoDB" id="9809052at2"/>
<dbReference type="NCBIfam" id="NF006625">
    <property type="entry name" value="PRK09194.1"/>
    <property type="match status" value="1"/>
</dbReference>
<accession>A0A2S5TES1</accession>
<evidence type="ECO:0000259" key="11">
    <source>
        <dbReference type="PROSITE" id="PS50862"/>
    </source>
</evidence>
<gene>
    <name evidence="10" type="primary">proS</name>
    <name evidence="12" type="ORF">C3942_11845</name>
</gene>
<evidence type="ECO:0000256" key="4">
    <source>
        <dbReference type="ARBA" id="ARBA00022598"/>
    </source>
</evidence>
<dbReference type="Pfam" id="PF04073">
    <property type="entry name" value="tRNA_edit"/>
    <property type="match status" value="1"/>
</dbReference>
<dbReference type="InterPro" id="IPR002316">
    <property type="entry name" value="Pro-tRNA-ligase_IIa"/>
</dbReference>
<dbReference type="Gene3D" id="3.40.50.800">
    <property type="entry name" value="Anticodon-binding domain"/>
    <property type="match status" value="1"/>
</dbReference>